<proteinExistence type="predicted"/>
<dbReference type="Proteomes" id="UP000042958">
    <property type="component" value="Unassembled WGS sequence"/>
</dbReference>
<evidence type="ECO:0000256" key="1">
    <source>
        <dbReference type="SAM" id="MobiDB-lite"/>
    </source>
</evidence>
<evidence type="ECO:0000256" key="3">
    <source>
        <dbReference type="SAM" id="SignalP"/>
    </source>
</evidence>
<feature type="chain" id="PRO_5002522652" description="Transmembrane protein" evidence="3">
    <location>
        <begin position="19"/>
        <end position="174"/>
    </location>
</feature>
<keyword evidence="3" id="KW-0732">Signal</keyword>
<evidence type="ECO:0000313" key="4">
    <source>
        <dbReference type="EMBL" id="CEJ60478.1"/>
    </source>
</evidence>
<feature type="transmembrane region" description="Helical" evidence="2">
    <location>
        <begin position="150"/>
        <end position="170"/>
    </location>
</feature>
<evidence type="ECO:0008006" key="6">
    <source>
        <dbReference type="Google" id="ProtNLM"/>
    </source>
</evidence>
<sequence>MLLARLSLALAFTSLVTAAAIPSQPGLQEIGLAKEAESLSSRDASWSPTIQSVSRNDKDNHNHPNKRTPYYFPETVPDADEVTDRSTAMGEAGLLASEHGQTSKSPESPDAVIDTPRARMIPIRDLMSELDRLETTQSVWEMLPSLLPPFRFFVIASSIIALLTVIRGCLRARR</sequence>
<keyword evidence="2" id="KW-0812">Transmembrane</keyword>
<name>A0A0F7TUV0_PENBI</name>
<keyword evidence="2" id="KW-0472">Membrane</keyword>
<evidence type="ECO:0000256" key="2">
    <source>
        <dbReference type="SAM" id="Phobius"/>
    </source>
</evidence>
<accession>A0A0F7TUV0</accession>
<keyword evidence="2" id="KW-1133">Transmembrane helix</keyword>
<evidence type="ECO:0000313" key="5">
    <source>
        <dbReference type="Proteomes" id="UP000042958"/>
    </source>
</evidence>
<organism evidence="4 5">
    <name type="scientific">Penicillium brasilianum</name>
    <dbReference type="NCBI Taxonomy" id="104259"/>
    <lineage>
        <taxon>Eukaryota</taxon>
        <taxon>Fungi</taxon>
        <taxon>Dikarya</taxon>
        <taxon>Ascomycota</taxon>
        <taxon>Pezizomycotina</taxon>
        <taxon>Eurotiomycetes</taxon>
        <taxon>Eurotiomycetidae</taxon>
        <taxon>Eurotiales</taxon>
        <taxon>Aspergillaceae</taxon>
        <taxon>Penicillium</taxon>
    </lineage>
</organism>
<gene>
    <name evidence="4" type="ORF">PMG11_09051</name>
</gene>
<feature type="region of interest" description="Disordered" evidence="1">
    <location>
        <begin position="41"/>
        <end position="88"/>
    </location>
</feature>
<dbReference type="AlphaFoldDB" id="A0A0F7TUV0"/>
<feature type="signal peptide" evidence="3">
    <location>
        <begin position="1"/>
        <end position="18"/>
    </location>
</feature>
<dbReference type="OrthoDB" id="4364385at2759"/>
<keyword evidence="5" id="KW-1185">Reference proteome</keyword>
<protein>
    <recommendedName>
        <fullName evidence="6">Transmembrane protein</fullName>
    </recommendedName>
</protein>
<dbReference type="EMBL" id="CDHK01000008">
    <property type="protein sequence ID" value="CEJ60478.1"/>
    <property type="molecule type" value="Genomic_DNA"/>
</dbReference>
<reference evidence="5" key="1">
    <citation type="journal article" date="2015" name="Genome Announc.">
        <title>Draft genome sequence of the fungus Penicillium brasilianum MG11.</title>
        <authorList>
            <person name="Horn F."/>
            <person name="Linde J."/>
            <person name="Mattern D.J."/>
            <person name="Walther G."/>
            <person name="Guthke R."/>
            <person name="Brakhage A.A."/>
            <person name="Valiante V."/>
        </authorList>
    </citation>
    <scope>NUCLEOTIDE SEQUENCE [LARGE SCALE GENOMIC DNA]</scope>
    <source>
        <strain evidence="5">MG11</strain>
    </source>
</reference>
<feature type="compositionally biased region" description="Polar residues" evidence="1">
    <location>
        <begin position="41"/>
        <end position="54"/>
    </location>
</feature>